<dbReference type="STRING" id="258533.BN977_01615"/>
<organism evidence="2 3">
    <name type="scientific">Mycolicibacterium cosmeticum</name>
    <dbReference type="NCBI Taxonomy" id="258533"/>
    <lineage>
        <taxon>Bacteria</taxon>
        <taxon>Bacillati</taxon>
        <taxon>Actinomycetota</taxon>
        <taxon>Actinomycetes</taxon>
        <taxon>Mycobacteriales</taxon>
        <taxon>Mycobacteriaceae</taxon>
        <taxon>Mycolicibacterium</taxon>
    </lineage>
</organism>
<name>W9AW47_MYCCO</name>
<dbReference type="RefSeq" id="WP_036397023.1">
    <property type="nucleotide sequence ID" value="NZ_CCBB010000001.1"/>
</dbReference>
<dbReference type="AlphaFoldDB" id="W9AW47"/>
<reference evidence="2" key="2">
    <citation type="submission" date="2014-03" db="EMBL/GenBank/DDBJ databases">
        <authorList>
            <person name="Urmite Genomes"/>
        </authorList>
    </citation>
    <scope>NUCLEOTIDE SEQUENCE</scope>
    <source>
        <strain evidence="2">DSM 44829</strain>
    </source>
</reference>
<evidence type="ECO:0000313" key="3">
    <source>
        <dbReference type="Proteomes" id="UP000028870"/>
    </source>
</evidence>
<evidence type="ECO:0008006" key="4">
    <source>
        <dbReference type="Google" id="ProtNLM"/>
    </source>
</evidence>
<dbReference type="OrthoDB" id="4566092at2"/>
<proteinExistence type="predicted"/>
<protein>
    <recommendedName>
        <fullName evidence="4">Integral membrane protein</fullName>
    </recommendedName>
</protein>
<comment type="caution">
    <text evidence="2">The sequence shown here is derived from an EMBL/GenBank/DDBJ whole genome shotgun (WGS) entry which is preliminary data.</text>
</comment>
<keyword evidence="3" id="KW-1185">Reference proteome</keyword>
<dbReference type="Proteomes" id="UP000028870">
    <property type="component" value="Unassembled WGS sequence"/>
</dbReference>
<keyword evidence="1" id="KW-0812">Transmembrane</keyword>
<dbReference type="eggNOG" id="ENOG5032RR5">
    <property type="taxonomic scope" value="Bacteria"/>
</dbReference>
<keyword evidence="1" id="KW-1133">Transmembrane helix</keyword>
<keyword evidence="1" id="KW-0472">Membrane</keyword>
<gene>
    <name evidence="2" type="ORF">BN977_01615</name>
</gene>
<dbReference type="EMBL" id="CCBB010000001">
    <property type="protein sequence ID" value="CDO06821.1"/>
    <property type="molecule type" value="Genomic_DNA"/>
</dbReference>
<reference evidence="2" key="1">
    <citation type="submission" date="2014-03" db="EMBL/GenBank/DDBJ databases">
        <title>Draft Genome Sequence of Mycobacterium cosmeticum DSM 44829.</title>
        <authorList>
            <person name="Croce O."/>
            <person name="Robert C."/>
            <person name="Raoult D."/>
            <person name="Drancourt M."/>
        </authorList>
    </citation>
    <scope>NUCLEOTIDE SEQUENCE [LARGE SCALE GENOMIC DNA]</scope>
    <source>
        <strain evidence="2">DSM 44829</strain>
    </source>
</reference>
<sequence length="136" mass="13772">MTAILTRPPLSDSTDSLLRFVMRADATVCAGTGLLVAMAADPLSRLSGLSAAGEWIIGAALVTYGAVLYLLAAAPALRRIGIGVVTANVLIAVTTVAVLIAGVLPLTTAGITLTLAVVAATLGCAWLQYLGVRRLA</sequence>
<feature type="transmembrane region" description="Helical" evidence="1">
    <location>
        <begin position="80"/>
        <end position="104"/>
    </location>
</feature>
<feature type="transmembrane region" description="Helical" evidence="1">
    <location>
        <begin position="110"/>
        <end position="132"/>
    </location>
</feature>
<feature type="transmembrane region" description="Helical" evidence="1">
    <location>
        <begin position="52"/>
        <end position="73"/>
    </location>
</feature>
<feature type="transmembrane region" description="Helical" evidence="1">
    <location>
        <begin position="20"/>
        <end position="40"/>
    </location>
</feature>
<accession>W9AW47</accession>
<evidence type="ECO:0000313" key="2">
    <source>
        <dbReference type="EMBL" id="CDO06821.1"/>
    </source>
</evidence>
<evidence type="ECO:0000256" key="1">
    <source>
        <dbReference type="SAM" id="Phobius"/>
    </source>
</evidence>